<dbReference type="EMBL" id="SWKU01000029">
    <property type="protein sequence ID" value="KAF2996045.1"/>
    <property type="molecule type" value="Genomic_DNA"/>
</dbReference>
<keyword evidence="3" id="KW-1185">Reference proteome</keyword>
<sequence>MSLTMQPGPPVRPLVSGSMCSSMYAITITNITVVSMISQQPNPALTPCPISPPTRSSRRALPRSRSCIYPQTHLSL</sequence>
<name>A0A9P4W867_CURKU</name>
<gene>
    <name evidence="2" type="ORF">E8E13_003120</name>
</gene>
<evidence type="ECO:0000313" key="3">
    <source>
        <dbReference type="Proteomes" id="UP000801428"/>
    </source>
</evidence>
<evidence type="ECO:0000313" key="2">
    <source>
        <dbReference type="EMBL" id="KAF2996045.1"/>
    </source>
</evidence>
<dbReference type="Proteomes" id="UP000801428">
    <property type="component" value="Unassembled WGS sequence"/>
</dbReference>
<dbReference type="AlphaFoldDB" id="A0A9P4W867"/>
<proteinExistence type="predicted"/>
<reference evidence="2" key="1">
    <citation type="submission" date="2019-04" db="EMBL/GenBank/DDBJ databases">
        <title>Sequencing of skin fungus with MAO and IRED activity.</title>
        <authorList>
            <person name="Marsaioli A.J."/>
            <person name="Bonatto J.M.C."/>
            <person name="Reis Junior O."/>
        </authorList>
    </citation>
    <scope>NUCLEOTIDE SEQUENCE</scope>
    <source>
        <strain evidence="2">30M1</strain>
    </source>
</reference>
<accession>A0A9P4W867</accession>
<feature type="region of interest" description="Disordered" evidence="1">
    <location>
        <begin position="44"/>
        <end position="64"/>
    </location>
</feature>
<protein>
    <submittedName>
        <fullName evidence="2">Uncharacterized protein</fullName>
    </submittedName>
</protein>
<organism evidence="2 3">
    <name type="scientific">Curvularia kusanoi</name>
    <name type="common">Cochliobolus kusanoi</name>
    <dbReference type="NCBI Taxonomy" id="90978"/>
    <lineage>
        <taxon>Eukaryota</taxon>
        <taxon>Fungi</taxon>
        <taxon>Dikarya</taxon>
        <taxon>Ascomycota</taxon>
        <taxon>Pezizomycotina</taxon>
        <taxon>Dothideomycetes</taxon>
        <taxon>Pleosporomycetidae</taxon>
        <taxon>Pleosporales</taxon>
        <taxon>Pleosporineae</taxon>
        <taxon>Pleosporaceae</taxon>
        <taxon>Curvularia</taxon>
    </lineage>
</organism>
<evidence type="ECO:0000256" key="1">
    <source>
        <dbReference type="SAM" id="MobiDB-lite"/>
    </source>
</evidence>
<comment type="caution">
    <text evidence="2">The sequence shown here is derived from an EMBL/GenBank/DDBJ whole genome shotgun (WGS) entry which is preliminary data.</text>
</comment>